<dbReference type="EMBL" id="JASBWR010000144">
    <property type="protein sequence ID" value="KAJ9091753.1"/>
    <property type="molecule type" value="Genomic_DNA"/>
</dbReference>
<keyword evidence="2" id="KW-1185">Reference proteome</keyword>
<comment type="caution">
    <text evidence="1">The sequence shown here is derived from an EMBL/GenBank/DDBJ whole genome shotgun (WGS) entry which is preliminary data.</text>
</comment>
<organism evidence="1 2">
    <name type="scientific">Naganishia cerealis</name>
    <dbReference type="NCBI Taxonomy" id="610337"/>
    <lineage>
        <taxon>Eukaryota</taxon>
        <taxon>Fungi</taxon>
        <taxon>Dikarya</taxon>
        <taxon>Basidiomycota</taxon>
        <taxon>Agaricomycotina</taxon>
        <taxon>Tremellomycetes</taxon>
        <taxon>Filobasidiales</taxon>
        <taxon>Filobasidiaceae</taxon>
        <taxon>Naganishia</taxon>
    </lineage>
</organism>
<reference evidence="1" key="1">
    <citation type="submission" date="2023-04" db="EMBL/GenBank/DDBJ databases">
        <title>Draft Genome sequencing of Naganishia species isolated from polar environments using Oxford Nanopore Technology.</title>
        <authorList>
            <person name="Leo P."/>
            <person name="Venkateswaran K."/>
        </authorList>
    </citation>
    <scope>NUCLEOTIDE SEQUENCE</scope>
    <source>
        <strain evidence="1">MNA-CCFEE 5261</strain>
    </source>
</reference>
<gene>
    <name evidence="1" type="ORF">QFC19_008963</name>
</gene>
<accession>A0ACC2UY22</accession>
<protein>
    <submittedName>
        <fullName evidence="1">Uncharacterized protein</fullName>
    </submittedName>
</protein>
<evidence type="ECO:0000313" key="1">
    <source>
        <dbReference type="EMBL" id="KAJ9091753.1"/>
    </source>
</evidence>
<dbReference type="Proteomes" id="UP001241377">
    <property type="component" value="Unassembled WGS sequence"/>
</dbReference>
<proteinExistence type="predicted"/>
<evidence type="ECO:0000313" key="2">
    <source>
        <dbReference type="Proteomes" id="UP001241377"/>
    </source>
</evidence>
<name>A0ACC2UY22_9TREE</name>
<sequence length="107" mass="11684">MVQHGQCLCGAVKLTIKEDQKAQIACHCLDCQRASGGPYTTNVVVPDDLIEIEGKTKSYTSKADSGNMETGLFPDFKNVPFAAEIYVKDRFEALKPVEGAKQEQAMS</sequence>